<dbReference type="AlphaFoldDB" id="A0A7T2YMU9"/>
<dbReference type="KEGG" id="dla:I6G47_16245"/>
<proteinExistence type="predicted"/>
<organism evidence="1 2">
    <name type="scientific">Delftia lacustris</name>
    <dbReference type="NCBI Taxonomy" id="558537"/>
    <lineage>
        <taxon>Bacteria</taxon>
        <taxon>Pseudomonadati</taxon>
        <taxon>Pseudomonadota</taxon>
        <taxon>Betaproteobacteria</taxon>
        <taxon>Burkholderiales</taxon>
        <taxon>Comamonadaceae</taxon>
        <taxon>Delftia</taxon>
    </lineage>
</organism>
<dbReference type="RefSeq" id="WP_016453726.1">
    <property type="nucleotide sequence ID" value="NZ_CP065748.1"/>
</dbReference>
<name>A0A7T2YMU9_9BURK</name>
<dbReference type="EMBL" id="CP065748">
    <property type="protein sequence ID" value="QPS78584.1"/>
    <property type="molecule type" value="Genomic_DNA"/>
</dbReference>
<keyword evidence="2" id="KW-1185">Reference proteome</keyword>
<evidence type="ECO:0000313" key="1">
    <source>
        <dbReference type="EMBL" id="QPS78584.1"/>
    </source>
</evidence>
<protein>
    <submittedName>
        <fullName evidence="1">Uncharacterized protein</fullName>
    </submittedName>
</protein>
<dbReference type="Proteomes" id="UP000595064">
    <property type="component" value="Chromosome"/>
</dbReference>
<reference evidence="1 2" key="1">
    <citation type="submission" date="2020-12" db="EMBL/GenBank/DDBJ databases">
        <title>FDA dAtabase for Regulatory Grade micrObial Sequences (FDA-ARGOS): Supporting development and validation of Infectious Disease Dx tests.</title>
        <authorList>
            <person name="Sproer C."/>
            <person name="Gronow S."/>
            <person name="Severitt S."/>
            <person name="Schroder I."/>
            <person name="Tallon L."/>
            <person name="Sadzewicz L."/>
            <person name="Zhao X."/>
            <person name="Boylan J."/>
            <person name="Ott S."/>
            <person name="Bowen H."/>
            <person name="Vavikolanu K."/>
            <person name="Mehta A."/>
            <person name="Aluvathingal J."/>
            <person name="Nadendla S."/>
            <person name="Lowell S."/>
            <person name="Myers T."/>
            <person name="Yan Y."/>
            <person name="Sichtig H."/>
        </authorList>
    </citation>
    <scope>NUCLEOTIDE SEQUENCE [LARGE SCALE GENOMIC DNA]</scope>
    <source>
        <strain evidence="1 2">FDAARGOS_890</strain>
    </source>
</reference>
<accession>A0A7T2YMU9</accession>
<gene>
    <name evidence="1" type="ORF">I6G47_16245</name>
</gene>
<sequence length="89" mass="9600">MIYTLHIDKEEPGLYAARVLDGRAEVAEFQASTISGAIRDCAVGTLPGLDGFHIWYGHVSVGTTSIDAMRHDAETLAQRLVSLHSQFGG</sequence>
<evidence type="ECO:0000313" key="2">
    <source>
        <dbReference type="Proteomes" id="UP000595064"/>
    </source>
</evidence>